<dbReference type="InterPro" id="IPR036465">
    <property type="entry name" value="vWFA_dom_sf"/>
</dbReference>
<dbReference type="PANTHER" id="PTHR34706:SF1">
    <property type="entry name" value="VWFA DOMAIN-CONTAINING PROTEIN"/>
    <property type="match status" value="1"/>
</dbReference>
<dbReference type="OrthoDB" id="1523785at2"/>
<feature type="domain" description="VWFA" evidence="1">
    <location>
        <begin position="11"/>
        <end position="203"/>
    </location>
</feature>
<dbReference type="Pfam" id="PF13519">
    <property type="entry name" value="VWA_2"/>
    <property type="match status" value="1"/>
</dbReference>
<gene>
    <name evidence="2" type="ORF">AXG55_02425</name>
</gene>
<dbReference type="PANTHER" id="PTHR34706">
    <property type="entry name" value="SLR1338 PROTEIN"/>
    <property type="match status" value="1"/>
</dbReference>
<sequence>MITQEELNMRNYVVVIDRSGSMSDSVSSSNFMSRWNYAKESVLALARKCTELDPDGIDVYTFNRTFQKFSNTTHEKVAEIFKNVSPNGGTDFVPVLTDVIQNHFEHSDRPTSVIVITDGEPTDGVQGQRNLANLLVNTTKKMESDNEFGISFIQIGDDKSARDFLKKLDDELVSVGAKFDICDTKTCDEMENMSLDQVLLDIIND</sequence>
<dbReference type="SMART" id="SM00327">
    <property type="entry name" value="VWA"/>
    <property type="match status" value="1"/>
</dbReference>
<dbReference type="STRING" id="1915309.AXG55_02425"/>
<evidence type="ECO:0000259" key="1">
    <source>
        <dbReference type="PROSITE" id="PS50234"/>
    </source>
</evidence>
<evidence type="ECO:0000313" key="3">
    <source>
        <dbReference type="Proteomes" id="UP000184731"/>
    </source>
</evidence>
<dbReference type="PROSITE" id="PS50234">
    <property type="entry name" value="VWFA"/>
    <property type="match status" value="1"/>
</dbReference>
<evidence type="ECO:0000313" key="2">
    <source>
        <dbReference type="EMBL" id="APJ02835.1"/>
    </source>
</evidence>
<protein>
    <recommendedName>
        <fullName evidence="1">VWFA domain-containing protein</fullName>
    </recommendedName>
</protein>
<dbReference type="AlphaFoldDB" id="A0A1L4CY12"/>
<reference evidence="2 3" key="1">
    <citation type="submission" date="2016-10" db="EMBL/GenBank/DDBJ databases">
        <title>Silvanigrella aquatica sp. nov., isolated from a freshwater lake located in the Black Forest, Germany, description of Silvanigrellaceae fam. nov., Silvanigrellales ord. nov., reclassification of the order Bdellovibrionales in the class Oligoflexia, reclassification of the families Bacteriovoracaceae and Halobacteriovoraceae in the new order Bacteriovoracales ord. nov., and reclassification of the family Pseudobacteriovoracaceae in the order Oligoflexiales.</title>
        <authorList>
            <person name="Hahn M.W."/>
            <person name="Schmidt J."/>
            <person name="Koll U."/>
            <person name="Rohde M."/>
            <person name="Verbag S."/>
            <person name="Pitt A."/>
            <person name="Nakai R."/>
            <person name="Naganuma T."/>
            <person name="Lang E."/>
        </authorList>
    </citation>
    <scope>NUCLEOTIDE SEQUENCE [LARGE SCALE GENOMIC DNA]</scope>
    <source>
        <strain evidence="2 3">MWH-Nonnen-W8red</strain>
    </source>
</reference>
<name>A0A1L4CY12_9BACT</name>
<dbReference type="Proteomes" id="UP000184731">
    <property type="component" value="Chromosome"/>
</dbReference>
<keyword evidence="3" id="KW-1185">Reference proteome</keyword>
<dbReference type="EMBL" id="CP017834">
    <property type="protein sequence ID" value="APJ02835.1"/>
    <property type="molecule type" value="Genomic_DNA"/>
</dbReference>
<dbReference type="KEGG" id="saqi:AXG55_02425"/>
<organism evidence="2 3">
    <name type="scientific">Silvanigrella aquatica</name>
    <dbReference type="NCBI Taxonomy" id="1915309"/>
    <lineage>
        <taxon>Bacteria</taxon>
        <taxon>Pseudomonadati</taxon>
        <taxon>Bdellovibrionota</taxon>
        <taxon>Oligoflexia</taxon>
        <taxon>Silvanigrellales</taxon>
        <taxon>Silvanigrellaceae</taxon>
        <taxon>Silvanigrella</taxon>
    </lineage>
</organism>
<dbReference type="Gene3D" id="3.40.50.410">
    <property type="entry name" value="von Willebrand factor, type A domain"/>
    <property type="match status" value="1"/>
</dbReference>
<dbReference type="SUPFAM" id="SSF53300">
    <property type="entry name" value="vWA-like"/>
    <property type="match status" value="1"/>
</dbReference>
<accession>A0A1L4CY12</accession>
<proteinExistence type="predicted"/>
<dbReference type="InterPro" id="IPR002035">
    <property type="entry name" value="VWF_A"/>
</dbReference>